<evidence type="ECO:0000313" key="7">
    <source>
        <dbReference type="Proteomes" id="UP000697998"/>
    </source>
</evidence>
<dbReference type="AlphaFoldDB" id="A0A935PWQ7"/>
<name>A0A935PWQ7_9PROT</name>
<accession>A0A935PWQ7</accession>
<reference evidence="6 7" key="1">
    <citation type="submission" date="2020-10" db="EMBL/GenBank/DDBJ databases">
        <title>Connecting structure to function with the recovery of over 1000 high-quality activated sludge metagenome-assembled genomes encoding full-length rRNA genes using long-read sequencing.</title>
        <authorList>
            <person name="Singleton C.M."/>
            <person name="Petriglieri F."/>
            <person name="Kristensen J.M."/>
            <person name="Kirkegaard R.H."/>
            <person name="Michaelsen T.Y."/>
            <person name="Andersen M.H."/>
            <person name="Karst S.M."/>
            <person name="Dueholm M.S."/>
            <person name="Nielsen P.H."/>
            <person name="Albertsen M."/>
        </authorList>
    </citation>
    <scope>NUCLEOTIDE SEQUENCE [LARGE SCALE GENOMIC DNA]</scope>
    <source>
        <strain evidence="6">EsbW_18-Q3-R4-48_BATAC.285</strain>
    </source>
</reference>
<evidence type="ECO:0000256" key="2">
    <source>
        <dbReference type="ARBA" id="ARBA00023136"/>
    </source>
</evidence>
<dbReference type="Pfam" id="PF09864">
    <property type="entry name" value="MliC"/>
    <property type="match status" value="1"/>
</dbReference>
<gene>
    <name evidence="6" type="ORF">IPJ27_02075</name>
</gene>
<dbReference type="Gene3D" id="2.40.128.200">
    <property type="match status" value="1"/>
</dbReference>
<evidence type="ECO:0000313" key="6">
    <source>
        <dbReference type="EMBL" id="MBK7673637.1"/>
    </source>
</evidence>
<feature type="domain" description="C-type lysozyme inhibitor" evidence="5">
    <location>
        <begin position="2"/>
        <end position="48"/>
    </location>
</feature>
<dbReference type="EMBL" id="JADJMH010000001">
    <property type="protein sequence ID" value="MBK7673637.1"/>
    <property type="molecule type" value="Genomic_DNA"/>
</dbReference>
<organism evidence="6 7">
    <name type="scientific">Candidatus Accumulibacter proximus</name>
    <dbReference type="NCBI Taxonomy" id="2954385"/>
    <lineage>
        <taxon>Bacteria</taxon>
        <taxon>Pseudomonadati</taxon>
        <taxon>Pseudomonadota</taxon>
        <taxon>Betaproteobacteria</taxon>
        <taxon>Candidatus Accumulibacter</taxon>
    </lineage>
</organism>
<evidence type="ECO:0000256" key="1">
    <source>
        <dbReference type="ARBA" id="ARBA00022729"/>
    </source>
</evidence>
<dbReference type="Proteomes" id="UP000697998">
    <property type="component" value="Unassembled WGS sequence"/>
</dbReference>
<keyword evidence="1" id="KW-0732">Signal</keyword>
<dbReference type="SUPFAM" id="SSF141488">
    <property type="entry name" value="YdhA-like"/>
    <property type="match status" value="1"/>
</dbReference>
<dbReference type="InterPro" id="IPR036328">
    <property type="entry name" value="MliC_sf"/>
</dbReference>
<proteinExistence type="predicted"/>
<keyword evidence="2" id="KW-0472">Membrane</keyword>
<protein>
    <submittedName>
        <fullName evidence="6">MliC family protein</fullName>
    </submittedName>
</protein>
<comment type="caution">
    <text evidence="6">The sequence shown here is derived from an EMBL/GenBank/DDBJ whole genome shotgun (WGS) entry which is preliminary data.</text>
</comment>
<sequence>MQLSVGGETFAMRQVEAASGARYVAVDDATSSFWSKGDRATLVIRGQAYPTCLQVTAKDGPFRTVSRRSG</sequence>
<evidence type="ECO:0000256" key="3">
    <source>
        <dbReference type="ARBA" id="ARBA00023139"/>
    </source>
</evidence>
<keyword evidence="3" id="KW-0564">Palmitate</keyword>
<dbReference type="InterPro" id="IPR018660">
    <property type="entry name" value="MliC"/>
</dbReference>
<keyword evidence="4" id="KW-0449">Lipoprotein</keyword>
<evidence type="ECO:0000256" key="4">
    <source>
        <dbReference type="ARBA" id="ARBA00023288"/>
    </source>
</evidence>
<evidence type="ECO:0000259" key="5">
    <source>
        <dbReference type="Pfam" id="PF09864"/>
    </source>
</evidence>